<dbReference type="GO" id="GO:0016747">
    <property type="term" value="F:acyltransferase activity, transferring groups other than amino-acyl groups"/>
    <property type="evidence" value="ECO:0007669"/>
    <property type="project" value="InterPro"/>
</dbReference>
<dbReference type="Gene3D" id="3.40.630.30">
    <property type="match status" value="1"/>
</dbReference>
<feature type="domain" description="N-acetyltransferase" evidence="1">
    <location>
        <begin position="21"/>
        <end position="185"/>
    </location>
</feature>
<evidence type="ECO:0000313" key="3">
    <source>
        <dbReference type="Proteomes" id="UP000298588"/>
    </source>
</evidence>
<dbReference type="InterPro" id="IPR016181">
    <property type="entry name" value="Acyl_CoA_acyltransferase"/>
</dbReference>
<keyword evidence="2" id="KW-0808">Transferase</keyword>
<keyword evidence="3" id="KW-1185">Reference proteome</keyword>
<dbReference type="AlphaFoldDB" id="A0A4D7QHA5"/>
<organism evidence="2 3">
    <name type="scientific">Phreatobacter aquaticus</name>
    <dbReference type="NCBI Taxonomy" id="2570229"/>
    <lineage>
        <taxon>Bacteria</taxon>
        <taxon>Pseudomonadati</taxon>
        <taxon>Pseudomonadota</taxon>
        <taxon>Alphaproteobacteria</taxon>
        <taxon>Hyphomicrobiales</taxon>
        <taxon>Phreatobacteraceae</taxon>
        <taxon>Phreatobacter</taxon>
    </lineage>
</organism>
<protein>
    <submittedName>
        <fullName evidence="2">GNAT family N-acetyltransferase</fullName>
    </submittedName>
</protein>
<dbReference type="SUPFAM" id="SSF55729">
    <property type="entry name" value="Acyl-CoA N-acyltransferases (Nat)"/>
    <property type="match status" value="1"/>
</dbReference>
<reference evidence="2 3" key="1">
    <citation type="submission" date="2019-04" db="EMBL/GenBank/DDBJ databases">
        <title>Phreatobacter aquaticus sp. nov.</title>
        <authorList>
            <person name="Choi A."/>
            <person name="Baek K."/>
        </authorList>
    </citation>
    <scope>NUCLEOTIDE SEQUENCE [LARGE SCALE GENOMIC DNA]</scope>
    <source>
        <strain evidence="2 3">NMCR1094</strain>
    </source>
</reference>
<name>A0A4D7QHA5_9HYPH</name>
<dbReference type="OrthoDB" id="9804153at2"/>
<dbReference type="EMBL" id="CP039865">
    <property type="protein sequence ID" value="QCK85219.1"/>
    <property type="molecule type" value="Genomic_DNA"/>
</dbReference>
<dbReference type="PROSITE" id="PS51186">
    <property type="entry name" value="GNAT"/>
    <property type="match status" value="1"/>
</dbReference>
<accession>A0A4D7QHA5</accession>
<sequence length="201" mass="21481">MTDRFEGRPWRKSAPIETRRLVLRDFTFDDVARTALYAGDPAVARMMAPVPLPFTEAHASAFIGDVLASNALGGGLGLAVARKREPDALIGTVTFAGEGAAVEIGWWFGRAFWGKGFATEAVMALIDVAFQAPHLETIVAGAFADNPASLRVHEKLGFRIIGHSRRTSAARGCAVDHIDMALTRADWQARQSSASEGTSGA</sequence>
<dbReference type="InterPro" id="IPR000182">
    <property type="entry name" value="GNAT_dom"/>
</dbReference>
<evidence type="ECO:0000313" key="2">
    <source>
        <dbReference type="EMBL" id="QCK85219.1"/>
    </source>
</evidence>
<dbReference type="Pfam" id="PF13302">
    <property type="entry name" value="Acetyltransf_3"/>
    <property type="match status" value="1"/>
</dbReference>
<gene>
    <name evidence="2" type="ORF">E8L99_05205</name>
</gene>
<dbReference type="KEGG" id="paqt:E8L99_05205"/>
<dbReference type="Proteomes" id="UP000298588">
    <property type="component" value="Chromosome"/>
</dbReference>
<dbReference type="InterPro" id="IPR051531">
    <property type="entry name" value="N-acetyltransferase"/>
</dbReference>
<dbReference type="PANTHER" id="PTHR43792">
    <property type="entry name" value="GNAT FAMILY, PUTATIVE (AFU_ORTHOLOGUE AFUA_3G00765)-RELATED-RELATED"/>
    <property type="match status" value="1"/>
</dbReference>
<dbReference type="RefSeq" id="WP_137098553.1">
    <property type="nucleotide sequence ID" value="NZ_CP039865.1"/>
</dbReference>
<proteinExistence type="predicted"/>
<evidence type="ECO:0000259" key="1">
    <source>
        <dbReference type="PROSITE" id="PS51186"/>
    </source>
</evidence>